<dbReference type="RefSeq" id="WP_008585733.1">
    <property type="nucleotide sequence ID" value="NZ_CP007035.1"/>
</dbReference>
<dbReference type="eggNOG" id="ENOG5032R6Q">
    <property type="taxonomic scope" value="Bacteria"/>
</dbReference>
<dbReference type="STRING" id="929713.NIASO_11710"/>
<dbReference type="Proteomes" id="UP000003586">
    <property type="component" value="Chromosome"/>
</dbReference>
<dbReference type="HOGENOM" id="CLU_1146259_0_0_10"/>
<accession>W0F750</accession>
<gene>
    <name evidence="1" type="ORF">NIASO_11710</name>
</gene>
<reference evidence="1 2" key="1">
    <citation type="submission" date="2013-12" db="EMBL/GenBank/DDBJ databases">
        <authorList>
            <consortium name="DOE Joint Genome Institute"/>
            <person name="Eisen J."/>
            <person name="Huntemann M."/>
            <person name="Han J."/>
            <person name="Chen A."/>
            <person name="Kyrpides N."/>
            <person name="Mavromatis K."/>
            <person name="Markowitz V."/>
            <person name="Palaniappan K."/>
            <person name="Ivanova N."/>
            <person name="Schaumberg A."/>
            <person name="Pati A."/>
            <person name="Liolios K."/>
            <person name="Nordberg H.P."/>
            <person name="Cantor M.N."/>
            <person name="Hua S.X."/>
            <person name="Woyke T."/>
        </authorList>
    </citation>
    <scope>NUCLEOTIDE SEQUENCE [LARGE SCALE GENOMIC DNA]</scope>
    <source>
        <strain evidence="2">DSM 19437</strain>
    </source>
</reference>
<evidence type="ECO:0000313" key="1">
    <source>
        <dbReference type="EMBL" id="AHF17648.1"/>
    </source>
</evidence>
<proteinExistence type="predicted"/>
<protein>
    <recommendedName>
        <fullName evidence="3">YkuD domain-containing protein</fullName>
    </recommendedName>
</protein>
<keyword evidence="2" id="KW-1185">Reference proteome</keyword>
<dbReference type="EMBL" id="CP007035">
    <property type="protein sequence ID" value="AHF17648.1"/>
    <property type="molecule type" value="Genomic_DNA"/>
</dbReference>
<dbReference type="AlphaFoldDB" id="W0F750"/>
<dbReference type="OrthoDB" id="6397589at2"/>
<evidence type="ECO:0000313" key="2">
    <source>
        <dbReference type="Proteomes" id="UP000003586"/>
    </source>
</evidence>
<name>W0F750_9BACT</name>
<evidence type="ECO:0008006" key="3">
    <source>
        <dbReference type="Google" id="ProtNLM"/>
    </source>
</evidence>
<organism evidence="1 2">
    <name type="scientific">Niabella soli DSM 19437</name>
    <dbReference type="NCBI Taxonomy" id="929713"/>
    <lineage>
        <taxon>Bacteria</taxon>
        <taxon>Pseudomonadati</taxon>
        <taxon>Bacteroidota</taxon>
        <taxon>Chitinophagia</taxon>
        <taxon>Chitinophagales</taxon>
        <taxon>Chitinophagaceae</taxon>
        <taxon>Niabella</taxon>
    </lineage>
</organism>
<sequence length="242" mass="27209">MGVELVRIKAYMAVGGPRSAHNVAGGNEASPTREGRFIVSSIGKHVSSGGGLYPLSSGLPWGTPLRFNKEILEVQLNDRWKPITTINAAWSNMDNRGAVEVVRSIASGNGLGRIVPDKWVLNDFGHVTIKYFRDLNNNGMLDNKSERVMSDFIHTTPINEFETRQKKNVALFESHGCVHVKPKDIDEMITMEYLKKGNVFQVHPYNEYNIPNFMLIKKRVSLYEAHFFPGLHILAVYKAPLK</sequence>
<dbReference type="KEGG" id="nso:NIASO_11710"/>